<keyword evidence="3" id="KW-1003">Cell membrane</keyword>
<dbReference type="CDD" id="cd01127">
    <property type="entry name" value="TrwB_TraG_TraD_VirD4"/>
    <property type="match status" value="1"/>
</dbReference>
<evidence type="ECO:0000259" key="8">
    <source>
        <dbReference type="Pfam" id="PF12696"/>
    </source>
</evidence>
<dbReference type="Proteomes" id="UP000278222">
    <property type="component" value="Unassembled WGS sequence"/>
</dbReference>
<organism evidence="9 10">
    <name type="scientific">Stella humosa</name>
    <dbReference type="NCBI Taxonomy" id="94"/>
    <lineage>
        <taxon>Bacteria</taxon>
        <taxon>Pseudomonadati</taxon>
        <taxon>Pseudomonadota</taxon>
        <taxon>Alphaproteobacteria</taxon>
        <taxon>Rhodospirillales</taxon>
        <taxon>Stellaceae</taxon>
        <taxon>Stella</taxon>
    </lineage>
</organism>
<evidence type="ECO:0000256" key="3">
    <source>
        <dbReference type="ARBA" id="ARBA00022475"/>
    </source>
</evidence>
<dbReference type="InterPro" id="IPR032689">
    <property type="entry name" value="TraG-D_C"/>
</dbReference>
<name>A0A3N1MLX6_9PROT</name>
<comment type="similarity">
    <text evidence="2">Belongs to the VirD4/TraG family.</text>
</comment>
<protein>
    <submittedName>
        <fullName evidence="9">Type IV secretory pathway TraG/TraD family ATPase VirD4</fullName>
    </submittedName>
</protein>
<dbReference type="PANTHER" id="PTHR37937">
    <property type="entry name" value="CONJUGATIVE TRANSFER: DNA TRANSPORT"/>
    <property type="match status" value="1"/>
</dbReference>
<keyword evidence="4 7" id="KW-0812">Transmembrane</keyword>
<feature type="transmembrane region" description="Helical" evidence="7">
    <location>
        <begin position="43"/>
        <end position="63"/>
    </location>
</feature>
<dbReference type="SUPFAM" id="SSF52540">
    <property type="entry name" value="P-loop containing nucleoside triphosphate hydrolases"/>
    <property type="match status" value="1"/>
</dbReference>
<dbReference type="OrthoDB" id="9759295at2"/>
<dbReference type="RefSeq" id="WP_123687697.1">
    <property type="nucleotide sequence ID" value="NZ_AP019700.1"/>
</dbReference>
<dbReference type="Pfam" id="PF02534">
    <property type="entry name" value="T4SS-DNA_transf"/>
    <property type="match status" value="1"/>
</dbReference>
<dbReference type="AlphaFoldDB" id="A0A3N1MLX6"/>
<dbReference type="PANTHER" id="PTHR37937:SF1">
    <property type="entry name" value="CONJUGATIVE TRANSFER: DNA TRANSPORT"/>
    <property type="match status" value="1"/>
</dbReference>
<comment type="subcellular location">
    <subcellularLocation>
        <location evidence="1">Cell membrane</location>
        <topology evidence="1">Multi-pass membrane protein</topology>
    </subcellularLocation>
</comment>
<gene>
    <name evidence="9" type="ORF">EDC65_0053</name>
</gene>
<sequence length="569" mass="62726">MSTVPVRTATGPINGNLAVAVAAAAIGWWLWPAPDAPWQQAAMAGAAALCAAACLARGLVLLVRDYRLRRDLARAEAITSDHGTAREATWDEIRARGMDMPASGNFLGLYQGQRPVFAPADVPFSLAIMPPGGGKTSRLVVGSILHQAQTGKSLAISDPKQELGPMLAPTLRQLGFEVWCVNPAGRYLDRCGNVELNPYQAVLDALYAEDEARLDAIKRAGDLAELHLPEKGGDDKNLYFRAGSRRCIAVAILYFGLTAPARCTPSDVFALLNDPGRLMQALRWIRRHLETAVPHDPIVAFLKTEAANLLHRADKNEENFASFLEGATQVLLTFNQGGRLGGYGRTADRNIAELRWRPIILFMMAPLSHTREFAPLISLFNYNLIAACKDRPTGHKVHIVGEEALNYRFADLVSDLETMRGLGITADFYIQSFPGLVRKYGRDAAAAVDSYAGVKVYSALNSFDQAKLVSDLLAEATIRKQDYSFRSVVTDLGVSSRELGRRLMTPDEVLAMPRGEAWVFVQGLRPMRLTLVHYGQVEPWRDWVLDNPIEGRRLRGDPLFRIHYPPRTS</sequence>
<dbReference type="Gene3D" id="3.40.50.300">
    <property type="entry name" value="P-loop containing nucleotide triphosphate hydrolases"/>
    <property type="match status" value="1"/>
</dbReference>
<dbReference type="InterPro" id="IPR051539">
    <property type="entry name" value="T4SS-coupling_protein"/>
</dbReference>
<dbReference type="EMBL" id="RJKX01000001">
    <property type="protein sequence ID" value="ROQ03370.1"/>
    <property type="molecule type" value="Genomic_DNA"/>
</dbReference>
<reference evidence="9 10" key="1">
    <citation type="submission" date="2018-11" db="EMBL/GenBank/DDBJ databases">
        <title>Genomic Encyclopedia of Type Strains, Phase IV (KMG-IV): sequencing the most valuable type-strain genomes for metagenomic binning, comparative biology and taxonomic classification.</title>
        <authorList>
            <person name="Goeker M."/>
        </authorList>
    </citation>
    <scope>NUCLEOTIDE SEQUENCE [LARGE SCALE GENOMIC DNA]</scope>
    <source>
        <strain evidence="9 10">DSM 5900</strain>
    </source>
</reference>
<keyword evidence="6 7" id="KW-0472">Membrane</keyword>
<dbReference type="GO" id="GO:0005886">
    <property type="term" value="C:plasma membrane"/>
    <property type="evidence" value="ECO:0007669"/>
    <property type="project" value="UniProtKB-SubCell"/>
</dbReference>
<keyword evidence="5 7" id="KW-1133">Transmembrane helix</keyword>
<evidence type="ECO:0000313" key="9">
    <source>
        <dbReference type="EMBL" id="ROQ03370.1"/>
    </source>
</evidence>
<evidence type="ECO:0000256" key="4">
    <source>
        <dbReference type="ARBA" id="ARBA00022692"/>
    </source>
</evidence>
<evidence type="ECO:0000256" key="7">
    <source>
        <dbReference type="SAM" id="Phobius"/>
    </source>
</evidence>
<evidence type="ECO:0000256" key="6">
    <source>
        <dbReference type="ARBA" id="ARBA00023136"/>
    </source>
</evidence>
<feature type="domain" description="TraD/TraG TraM recognition site" evidence="8">
    <location>
        <begin position="397"/>
        <end position="514"/>
    </location>
</feature>
<dbReference type="InterPro" id="IPR003688">
    <property type="entry name" value="TraG/VirD4"/>
</dbReference>
<evidence type="ECO:0000256" key="5">
    <source>
        <dbReference type="ARBA" id="ARBA00022989"/>
    </source>
</evidence>
<accession>A0A3N1MLX6</accession>
<evidence type="ECO:0000256" key="1">
    <source>
        <dbReference type="ARBA" id="ARBA00004651"/>
    </source>
</evidence>
<comment type="caution">
    <text evidence="9">The sequence shown here is derived from an EMBL/GenBank/DDBJ whole genome shotgun (WGS) entry which is preliminary data.</text>
</comment>
<proteinExistence type="inferred from homology"/>
<dbReference type="InterPro" id="IPR027417">
    <property type="entry name" value="P-loop_NTPase"/>
</dbReference>
<feature type="transmembrane region" description="Helical" evidence="7">
    <location>
        <begin position="12"/>
        <end position="31"/>
    </location>
</feature>
<keyword evidence="10" id="KW-1185">Reference proteome</keyword>
<dbReference type="Pfam" id="PF12696">
    <property type="entry name" value="TraG-D_C"/>
    <property type="match status" value="1"/>
</dbReference>
<evidence type="ECO:0000256" key="2">
    <source>
        <dbReference type="ARBA" id="ARBA00008806"/>
    </source>
</evidence>
<evidence type="ECO:0000313" key="10">
    <source>
        <dbReference type="Proteomes" id="UP000278222"/>
    </source>
</evidence>